<organism evidence="3 4">
    <name type="scientific">Haloprofundus marisrubri</name>
    <dbReference type="NCBI Taxonomy" id="1514971"/>
    <lineage>
        <taxon>Archaea</taxon>
        <taxon>Methanobacteriati</taxon>
        <taxon>Methanobacteriota</taxon>
        <taxon>Stenosarchaea group</taxon>
        <taxon>Halobacteria</taxon>
        <taxon>Halobacteriales</taxon>
        <taxon>Haloferacaceae</taxon>
        <taxon>Haloprofundus</taxon>
    </lineage>
</organism>
<evidence type="ECO:0000259" key="2">
    <source>
        <dbReference type="Pfam" id="PF07760"/>
    </source>
</evidence>
<reference evidence="3 4" key="1">
    <citation type="submission" date="2015-12" db="EMBL/GenBank/DDBJ databases">
        <title>Haloprofundus marisrubri gen. nov., sp. nov., an extremely halophilic archaeon isolated from the Discovery deep brine-seawater interface in the Red Sea.</title>
        <authorList>
            <person name="Zhang G."/>
            <person name="Stingl U."/>
            <person name="Rashid M."/>
        </authorList>
    </citation>
    <scope>NUCLEOTIDE SEQUENCE [LARGE SCALE GENOMIC DNA]</scope>
    <source>
        <strain evidence="3 4">SB9</strain>
    </source>
</reference>
<evidence type="ECO:0000313" key="4">
    <source>
        <dbReference type="Proteomes" id="UP000054387"/>
    </source>
</evidence>
<evidence type="ECO:0000256" key="1">
    <source>
        <dbReference type="SAM" id="Phobius"/>
    </source>
</evidence>
<dbReference type="RefSeq" id="WP_058580825.1">
    <property type="nucleotide sequence ID" value="NZ_LOPU01000016.1"/>
</dbReference>
<dbReference type="Proteomes" id="UP000054387">
    <property type="component" value="Unassembled WGS sequence"/>
</dbReference>
<dbReference type="AlphaFoldDB" id="A0A0W1RC31"/>
<dbReference type="OrthoDB" id="82282at2157"/>
<proteinExistence type="predicted"/>
<accession>A0A0W1RC31</accession>
<keyword evidence="4" id="KW-1185">Reference proteome</keyword>
<dbReference type="STRING" id="1514971.AUR64_07630"/>
<sequence>MSRENRDDAENNSNQPSRTARLRGWLVGVANSVSVTNVVLAAALVFSVGTVAYSVSTDAQGEQYTELYVLNASESGQPDASTYPDELVVGEPTRLLAGVENHEGTAQAYTLVVQLQRVDAGTDSESEPTVVESQRVARINRSLDSGEQWQIPHRVVPDERVSGERVRLTYLLYRGDAPQQPTVENAYRTTYIWVSVADE</sequence>
<feature type="domain" description="DUF1616" evidence="2">
    <location>
        <begin position="32"/>
        <end position="194"/>
    </location>
</feature>
<protein>
    <recommendedName>
        <fullName evidence="2">DUF1616 domain-containing protein</fullName>
    </recommendedName>
</protein>
<keyword evidence="1" id="KW-0812">Transmembrane</keyword>
<evidence type="ECO:0000313" key="3">
    <source>
        <dbReference type="EMBL" id="KTG11026.1"/>
    </source>
</evidence>
<keyword evidence="1" id="KW-0472">Membrane</keyword>
<comment type="caution">
    <text evidence="3">The sequence shown here is derived from an EMBL/GenBank/DDBJ whole genome shotgun (WGS) entry which is preliminary data.</text>
</comment>
<dbReference type="Pfam" id="PF07760">
    <property type="entry name" value="DUF1616"/>
    <property type="match status" value="1"/>
</dbReference>
<name>A0A0W1RC31_9EURY</name>
<keyword evidence="1" id="KW-1133">Transmembrane helix</keyword>
<feature type="transmembrane region" description="Helical" evidence="1">
    <location>
        <begin position="25"/>
        <end position="46"/>
    </location>
</feature>
<dbReference type="EMBL" id="LOPU01000016">
    <property type="protein sequence ID" value="KTG11026.1"/>
    <property type="molecule type" value="Genomic_DNA"/>
</dbReference>
<gene>
    <name evidence="3" type="ORF">AUR64_07630</name>
</gene>
<dbReference type="InterPro" id="IPR011674">
    <property type="entry name" value="DUF1616"/>
</dbReference>